<accession>A0A8J7APA1</accession>
<dbReference type="SUPFAM" id="SSF53955">
    <property type="entry name" value="Lysozyme-like"/>
    <property type="match status" value="1"/>
</dbReference>
<sequence length="174" mass="19771">MEGGNSYIRALMRTITVSEANDPQPYAILYGGKYFQDFTRHPQRCVPIVTPPNLGNCSTAAGRYQFLDITWAEKAARYHPQGKTGFLWWKTYSFAPEYQDTVVHAWLSDPNAWGVDIPKLLRQGKIHEVLRLLSGTWTSLGYGIETNSASKHLPSIYQKVLQEELAHSQQARSR</sequence>
<dbReference type="GO" id="GO:0016787">
    <property type="term" value="F:hydrolase activity"/>
    <property type="evidence" value="ECO:0007669"/>
    <property type="project" value="UniProtKB-KW"/>
</dbReference>
<dbReference type="Proteomes" id="UP000654482">
    <property type="component" value="Unassembled WGS sequence"/>
</dbReference>
<dbReference type="AlphaFoldDB" id="A0A8J7APA1"/>
<dbReference type="EMBL" id="JADEWZ010000006">
    <property type="protein sequence ID" value="MBE9115443.1"/>
    <property type="molecule type" value="Genomic_DNA"/>
</dbReference>
<comment type="caution">
    <text evidence="1">The sequence shown here is derived from an EMBL/GenBank/DDBJ whole genome shotgun (WGS) entry which is preliminary data.</text>
</comment>
<proteinExistence type="predicted"/>
<protein>
    <submittedName>
        <fullName evidence="1">Glycoside hydrolase family protein</fullName>
    </submittedName>
</protein>
<evidence type="ECO:0000313" key="1">
    <source>
        <dbReference type="EMBL" id="MBE9115443.1"/>
    </source>
</evidence>
<name>A0A8J7APA1_9CYAN</name>
<dbReference type="InterPro" id="IPR023346">
    <property type="entry name" value="Lysozyme-like_dom_sf"/>
</dbReference>
<keyword evidence="2" id="KW-1185">Reference proteome</keyword>
<organism evidence="1 2">
    <name type="scientific">Lusitaniella coriacea LEGE 07157</name>
    <dbReference type="NCBI Taxonomy" id="945747"/>
    <lineage>
        <taxon>Bacteria</taxon>
        <taxon>Bacillati</taxon>
        <taxon>Cyanobacteriota</taxon>
        <taxon>Cyanophyceae</taxon>
        <taxon>Spirulinales</taxon>
        <taxon>Lusitaniellaceae</taxon>
        <taxon>Lusitaniella</taxon>
    </lineage>
</organism>
<reference evidence="1" key="1">
    <citation type="submission" date="2020-10" db="EMBL/GenBank/DDBJ databases">
        <authorList>
            <person name="Castelo-Branco R."/>
            <person name="Eusebio N."/>
            <person name="Adriana R."/>
            <person name="Vieira A."/>
            <person name="Brugerolle De Fraissinette N."/>
            <person name="Rezende De Castro R."/>
            <person name="Schneider M.P."/>
            <person name="Vasconcelos V."/>
            <person name="Leao P.N."/>
        </authorList>
    </citation>
    <scope>NUCLEOTIDE SEQUENCE</scope>
    <source>
        <strain evidence="1">LEGE 07157</strain>
    </source>
</reference>
<dbReference type="Gene3D" id="1.10.530.10">
    <property type="match status" value="1"/>
</dbReference>
<evidence type="ECO:0000313" key="2">
    <source>
        <dbReference type="Proteomes" id="UP000654482"/>
    </source>
</evidence>
<keyword evidence="1" id="KW-0378">Hydrolase</keyword>
<gene>
    <name evidence="1" type="ORF">IQ249_05965</name>
</gene>